<dbReference type="Proteomes" id="UP000540423">
    <property type="component" value="Unassembled WGS sequence"/>
</dbReference>
<feature type="region of interest" description="Disordered" evidence="1">
    <location>
        <begin position="84"/>
        <end position="105"/>
    </location>
</feature>
<evidence type="ECO:0000256" key="1">
    <source>
        <dbReference type="SAM" id="MobiDB-lite"/>
    </source>
</evidence>
<name>A0A7X0LU01_9ACTN</name>
<gene>
    <name evidence="2" type="ORF">HNQ79_006088</name>
</gene>
<accession>A0A7X0LU01</accession>
<dbReference type="AlphaFoldDB" id="A0A7X0LU01"/>
<evidence type="ECO:0000313" key="3">
    <source>
        <dbReference type="Proteomes" id="UP000540423"/>
    </source>
</evidence>
<evidence type="ECO:0000313" key="2">
    <source>
        <dbReference type="EMBL" id="MBB6439576.1"/>
    </source>
</evidence>
<reference evidence="2 3" key="1">
    <citation type="submission" date="2020-08" db="EMBL/GenBank/DDBJ databases">
        <title>Genomic Encyclopedia of Type Strains, Phase IV (KMG-IV): sequencing the most valuable type-strain genomes for metagenomic binning, comparative biology and taxonomic classification.</title>
        <authorList>
            <person name="Goeker M."/>
        </authorList>
    </citation>
    <scope>NUCLEOTIDE SEQUENCE [LARGE SCALE GENOMIC DNA]</scope>
    <source>
        <strain evidence="2 3">DSM 40141</strain>
    </source>
</reference>
<organism evidence="2 3">
    <name type="scientific">Streptomyces candidus</name>
    <dbReference type="NCBI Taxonomy" id="67283"/>
    <lineage>
        <taxon>Bacteria</taxon>
        <taxon>Bacillati</taxon>
        <taxon>Actinomycetota</taxon>
        <taxon>Actinomycetes</taxon>
        <taxon>Kitasatosporales</taxon>
        <taxon>Streptomycetaceae</taxon>
        <taxon>Streptomyces</taxon>
    </lineage>
</organism>
<sequence length="175" mass="18757">MLLPNGTGVVQGRLIRWRQTDQGQWVARVGIEVWGSTSRTGHDGIEVQVLEMDAPSGRVRRVRGATYEAVPRLRFVRRDDGAAQLAPQAPRAGPAAETAPADTGEGRWVAEVMPIGRGLRVHEPGCWAIHGRTGVVMDTELAAKLLRVDPEASPCDVCRALTRFDGAGTTASPSG</sequence>
<keyword evidence="3" id="KW-1185">Reference proteome</keyword>
<proteinExistence type="predicted"/>
<comment type="caution">
    <text evidence="2">The sequence shown here is derived from an EMBL/GenBank/DDBJ whole genome shotgun (WGS) entry which is preliminary data.</text>
</comment>
<dbReference type="RefSeq" id="WP_185036115.1">
    <property type="nucleotide sequence ID" value="NZ_BNBN01000015.1"/>
</dbReference>
<dbReference type="EMBL" id="JACHEM010000024">
    <property type="protein sequence ID" value="MBB6439576.1"/>
    <property type="molecule type" value="Genomic_DNA"/>
</dbReference>
<protein>
    <submittedName>
        <fullName evidence="2">Uncharacterized protein</fullName>
    </submittedName>
</protein>